<feature type="region of interest" description="Disordered" evidence="1">
    <location>
        <begin position="94"/>
        <end position="119"/>
    </location>
</feature>
<name>A0ABW8AMX9_9ACTN</name>
<comment type="caution">
    <text evidence="3">The sequence shown here is derived from an EMBL/GenBank/DDBJ whole genome shotgun (WGS) entry which is preliminary data.</text>
</comment>
<organism evidence="3 4">
    <name type="scientific">Spongisporangium articulatum</name>
    <dbReference type="NCBI Taxonomy" id="3362603"/>
    <lineage>
        <taxon>Bacteria</taxon>
        <taxon>Bacillati</taxon>
        <taxon>Actinomycetota</taxon>
        <taxon>Actinomycetes</taxon>
        <taxon>Kineosporiales</taxon>
        <taxon>Kineosporiaceae</taxon>
        <taxon>Spongisporangium</taxon>
    </lineage>
</organism>
<sequence>MLSERWQLDVQRHGEVTPDGADYLETRLQSALRGAPGPVGHVRGRLSRHEHEKPAVIVAQVRLDVAGRPVRVQTRGTTVAEAVDRLADRLRSRLENLDRRPRDRAAHPAPLPGAEPRVSRRKSALLSTCTIDVAVDELEFMDYDFHLFVEDSSGTDSVVVRDADAGYALLQTVPEPWNLVPFETAVHLDTEPPPVLTEEEAVTRLVILDEPYLFFTDRATGRGCVLYRRLDGDLGLLSPAPAGRSDG</sequence>
<protein>
    <submittedName>
        <fullName evidence="3">Sigma 54 modulation/S30EA ribosomal C-terminal domain-containing protein</fullName>
    </submittedName>
</protein>
<dbReference type="Gene3D" id="3.30.505.50">
    <property type="entry name" value="Sigma 54 modulation/S30EA ribosomal protein, C-terminal domain"/>
    <property type="match status" value="2"/>
</dbReference>
<proteinExistence type="predicted"/>
<dbReference type="PANTHER" id="PTHR33231:SF1">
    <property type="entry name" value="30S RIBOSOMAL PROTEIN"/>
    <property type="match status" value="1"/>
</dbReference>
<dbReference type="RefSeq" id="WP_398279155.1">
    <property type="nucleotide sequence ID" value="NZ_JBITLV010000003.1"/>
</dbReference>
<reference evidence="3 4" key="1">
    <citation type="submission" date="2024-10" db="EMBL/GenBank/DDBJ databases">
        <title>The Natural Products Discovery Center: Release of the First 8490 Sequenced Strains for Exploring Actinobacteria Biosynthetic Diversity.</title>
        <authorList>
            <person name="Kalkreuter E."/>
            <person name="Kautsar S.A."/>
            <person name="Yang D."/>
            <person name="Bader C.D."/>
            <person name="Teijaro C.N."/>
            <person name="Fluegel L."/>
            <person name="Davis C.M."/>
            <person name="Simpson J.R."/>
            <person name="Lauterbach L."/>
            <person name="Steele A.D."/>
            <person name="Gui C."/>
            <person name="Meng S."/>
            <person name="Li G."/>
            <person name="Viehrig K."/>
            <person name="Ye F."/>
            <person name="Su P."/>
            <person name="Kiefer A.F."/>
            <person name="Nichols A."/>
            <person name="Cepeda A.J."/>
            <person name="Yan W."/>
            <person name="Fan B."/>
            <person name="Jiang Y."/>
            <person name="Adhikari A."/>
            <person name="Zheng C.-J."/>
            <person name="Schuster L."/>
            <person name="Cowan T.M."/>
            <person name="Smanski M.J."/>
            <person name="Chevrette M.G."/>
            <person name="De Carvalho L.P.S."/>
            <person name="Shen B."/>
        </authorList>
    </citation>
    <scope>NUCLEOTIDE SEQUENCE [LARGE SCALE GENOMIC DNA]</scope>
    <source>
        <strain evidence="3 4">NPDC049639</strain>
    </source>
</reference>
<evidence type="ECO:0000259" key="2">
    <source>
        <dbReference type="Pfam" id="PF16321"/>
    </source>
</evidence>
<dbReference type="SUPFAM" id="SSF69754">
    <property type="entry name" value="Ribosome binding protein Y (YfiA homologue)"/>
    <property type="match status" value="1"/>
</dbReference>
<evidence type="ECO:0000256" key="1">
    <source>
        <dbReference type="SAM" id="MobiDB-lite"/>
    </source>
</evidence>
<feature type="compositionally biased region" description="Basic and acidic residues" evidence="1">
    <location>
        <begin position="94"/>
        <end position="106"/>
    </location>
</feature>
<dbReference type="InterPro" id="IPR036567">
    <property type="entry name" value="RHF-like"/>
</dbReference>
<dbReference type="InterPro" id="IPR050574">
    <property type="entry name" value="HPF/YfiA_ribosome-assoc"/>
</dbReference>
<dbReference type="EMBL" id="JBITLV010000003">
    <property type="protein sequence ID" value="MFI7587448.1"/>
    <property type="molecule type" value="Genomic_DNA"/>
</dbReference>
<dbReference type="InterPro" id="IPR038416">
    <property type="entry name" value="Ribosom_S30AE_C_sf"/>
</dbReference>
<evidence type="ECO:0000313" key="3">
    <source>
        <dbReference type="EMBL" id="MFI7587448.1"/>
    </source>
</evidence>
<feature type="domain" description="Sigma 54 modulation/S30EA ribosomal protein C-terminal" evidence="2">
    <location>
        <begin position="115"/>
        <end position="169"/>
    </location>
</feature>
<dbReference type="InterPro" id="IPR032528">
    <property type="entry name" value="Ribosom_S30AE_C"/>
</dbReference>
<feature type="domain" description="Sigma 54 modulation/S30EA ribosomal protein C-terminal" evidence="2">
    <location>
        <begin position="193"/>
        <end position="236"/>
    </location>
</feature>
<dbReference type="Gene3D" id="3.30.160.100">
    <property type="entry name" value="Ribosome hibernation promotion factor-like"/>
    <property type="match status" value="1"/>
</dbReference>
<dbReference type="Proteomes" id="UP001612915">
    <property type="component" value="Unassembled WGS sequence"/>
</dbReference>
<gene>
    <name evidence="3" type="ORF">ACIB24_10290</name>
</gene>
<dbReference type="PANTHER" id="PTHR33231">
    <property type="entry name" value="30S RIBOSOMAL PROTEIN"/>
    <property type="match status" value="1"/>
</dbReference>
<keyword evidence="4" id="KW-1185">Reference proteome</keyword>
<accession>A0ABW8AMX9</accession>
<evidence type="ECO:0000313" key="4">
    <source>
        <dbReference type="Proteomes" id="UP001612915"/>
    </source>
</evidence>
<dbReference type="Pfam" id="PF16321">
    <property type="entry name" value="Ribosom_S30AE_C"/>
    <property type="match status" value="2"/>
</dbReference>